<keyword evidence="1" id="KW-0732">Signal</keyword>
<reference evidence="2" key="2">
    <citation type="journal article" date="2015" name="Fish Shellfish Immunol.">
        <title>Early steps in the European eel (Anguilla anguilla)-Vibrio vulnificus interaction in the gills: Role of the RtxA13 toxin.</title>
        <authorList>
            <person name="Callol A."/>
            <person name="Pajuelo D."/>
            <person name="Ebbesson L."/>
            <person name="Teles M."/>
            <person name="MacKenzie S."/>
            <person name="Amaro C."/>
        </authorList>
    </citation>
    <scope>NUCLEOTIDE SEQUENCE</scope>
</reference>
<evidence type="ECO:0000256" key="1">
    <source>
        <dbReference type="SAM" id="SignalP"/>
    </source>
</evidence>
<feature type="signal peptide" evidence="1">
    <location>
        <begin position="1"/>
        <end position="17"/>
    </location>
</feature>
<dbReference type="AlphaFoldDB" id="A0A0E9TUR1"/>
<dbReference type="EMBL" id="GBXM01051163">
    <property type="protein sequence ID" value="JAH57414.1"/>
    <property type="molecule type" value="Transcribed_RNA"/>
</dbReference>
<sequence>MMLSASLIVGGVYTACTQHCCILCFSGLPTEITTNRLYNFNHYTIGPHLNT</sequence>
<organism evidence="2">
    <name type="scientific">Anguilla anguilla</name>
    <name type="common">European freshwater eel</name>
    <name type="synonym">Muraena anguilla</name>
    <dbReference type="NCBI Taxonomy" id="7936"/>
    <lineage>
        <taxon>Eukaryota</taxon>
        <taxon>Metazoa</taxon>
        <taxon>Chordata</taxon>
        <taxon>Craniata</taxon>
        <taxon>Vertebrata</taxon>
        <taxon>Euteleostomi</taxon>
        <taxon>Actinopterygii</taxon>
        <taxon>Neopterygii</taxon>
        <taxon>Teleostei</taxon>
        <taxon>Anguilliformes</taxon>
        <taxon>Anguillidae</taxon>
        <taxon>Anguilla</taxon>
    </lineage>
</organism>
<feature type="chain" id="PRO_5002432854" evidence="1">
    <location>
        <begin position="18"/>
        <end position="51"/>
    </location>
</feature>
<protein>
    <submittedName>
        <fullName evidence="2">Uncharacterized protein</fullName>
    </submittedName>
</protein>
<name>A0A0E9TUR1_ANGAN</name>
<reference evidence="2" key="1">
    <citation type="submission" date="2014-11" db="EMBL/GenBank/DDBJ databases">
        <authorList>
            <person name="Amaro Gonzalez C."/>
        </authorList>
    </citation>
    <scope>NUCLEOTIDE SEQUENCE</scope>
</reference>
<evidence type="ECO:0000313" key="2">
    <source>
        <dbReference type="EMBL" id="JAH57414.1"/>
    </source>
</evidence>
<accession>A0A0E9TUR1</accession>
<proteinExistence type="predicted"/>